<dbReference type="Pfam" id="PF11716">
    <property type="entry name" value="MDMPI_N"/>
    <property type="match status" value="1"/>
</dbReference>
<feature type="domain" description="Mycothiol-dependent maleylpyruvate isomerase metal-binding" evidence="3">
    <location>
        <begin position="18"/>
        <end position="151"/>
    </location>
</feature>
<feature type="domain" description="MDMPI C-terminal" evidence="2">
    <location>
        <begin position="159"/>
        <end position="238"/>
    </location>
</feature>
<reference evidence="4 5" key="1">
    <citation type="submission" date="2019-01" db="EMBL/GenBank/DDBJ databases">
        <title>Sequencing the genomes of 1000 actinobacteria strains.</title>
        <authorList>
            <person name="Klenk H.-P."/>
        </authorList>
    </citation>
    <scope>NUCLEOTIDE SEQUENCE [LARGE SCALE GENOMIC DNA]</scope>
    <source>
        <strain evidence="4 5">DSM 43925</strain>
    </source>
</reference>
<dbReference type="Pfam" id="PF07398">
    <property type="entry name" value="MDMPI_C"/>
    <property type="match status" value="1"/>
</dbReference>
<keyword evidence="4" id="KW-0413">Isomerase</keyword>
<sequence length="240" mass="25494">MMPAGRTRADSLRWMAQGTAVFFDALASVPDDRLDRPTALDGWSGKHLLAHLAANADALVNLAHWARTGEETPMYSSPAQRDADIEAGATRPAAELRAWAVRSAKTLDARLAELDEQQWNREVRTAQGRTVTAEEIPWMRTREVMVHAVDLGAGVEFDDLPADFLAALIDDITAKRSGADGPALTLTATDHSGTWAVSGAGDPAPVTGTLAGLAAYLSGRRSPGVTGAHGGPAPELPRWL</sequence>
<evidence type="ECO:0000313" key="4">
    <source>
        <dbReference type="EMBL" id="RVX42623.1"/>
    </source>
</evidence>
<feature type="region of interest" description="Disordered" evidence="1">
    <location>
        <begin position="221"/>
        <end position="240"/>
    </location>
</feature>
<keyword evidence="5" id="KW-1185">Reference proteome</keyword>
<dbReference type="InterPro" id="IPR036527">
    <property type="entry name" value="SCP2_sterol-bd_dom_sf"/>
</dbReference>
<dbReference type="NCBIfam" id="TIGR03083">
    <property type="entry name" value="maleylpyruvate isomerase family mycothiol-dependent enzyme"/>
    <property type="match status" value="1"/>
</dbReference>
<name>A0A438MA76_9ACTN</name>
<dbReference type="SUPFAM" id="SSF109854">
    <property type="entry name" value="DinB/YfiT-like putative metalloenzymes"/>
    <property type="match status" value="1"/>
</dbReference>
<dbReference type="GO" id="GO:0046872">
    <property type="term" value="F:metal ion binding"/>
    <property type="evidence" value="ECO:0007669"/>
    <property type="project" value="InterPro"/>
</dbReference>
<dbReference type="AlphaFoldDB" id="A0A438MA76"/>
<dbReference type="SUPFAM" id="SSF55718">
    <property type="entry name" value="SCP-like"/>
    <property type="match status" value="1"/>
</dbReference>
<gene>
    <name evidence="4" type="ORF">EDD27_5259</name>
</gene>
<keyword evidence="4" id="KW-0670">Pyruvate</keyword>
<evidence type="ECO:0000259" key="3">
    <source>
        <dbReference type="Pfam" id="PF11716"/>
    </source>
</evidence>
<proteinExistence type="predicted"/>
<dbReference type="InterPro" id="IPR017517">
    <property type="entry name" value="Maleyloyr_isom"/>
</dbReference>
<comment type="caution">
    <text evidence="4">The sequence shown here is derived from an EMBL/GenBank/DDBJ whole genome shotgun (WGS) entry which is preliminary data.</text>
</comment>
<dbReference type="Proteomes" id="UP000284824">
    <property type="component" value="Unassembled WGS sequence"/>
</dbReference>
<accession>A0A438MA76</accession>
<dbReference type="GO" id="GO:0016853">
    <property type="term" value="F:isomerase activity"/>
    <property type="evidence" value="ECO:0007669"/>
    <property type="project" value="UniProtKB-KW"/>
</dbReference>
<evidence type="ECO:0000259" key="2">
    <source>
        <dbReference type="Pfam" id="PF07398"/>
    </source>
</evidence>
<organism evidence="4 5">
    <name type="scientific">Nonomuraea polychroma</name>
    <dbReference type="NCBI Taxonomy" id="46176"/>
    <lineage>
        <taxon>Bacteria</taxon>
        <taxon>Bacillati</taxon>
        <taxon>Actinomycetota</taxon>
        <taxon>Actinomycetes</taxon>
        <taxon>Streptosporangiales</taxon>
        <taxon>Streptosporangiaceae</taxon>
        <taxon>Nonomuraea</taxon>
    </lineage>
</organism>
<dbReference type="Gene3D" id="1.20.120.450">
    <property type="entry name" value="dinb family like domain"/>
    <property type="match status" value="1"/>
</dbReference>
<evidence type="ECO:0000313" key="5">
    <source>
        <dbReference type="Proteomes" id="UP000284824"/>
    </source>
</evidence>
<dbReference type="Gene3D" id="3.30.1050.20">
    <property type="match status" value="1"/>
</dbReference>
<dbReference type="InterPro" id="IPR024344">
    <property type="entry name" value="MDMPI_metal-binding"/>
</dbReference>
<evidence type="ECO:0000256" key="1">
    <source>
        <dbReference type="SAM" id="MobiDB-lite"/>
    </source>
</evidence>
<protein>
    <submittedName>
        <fullName evidence="4">Maleylpyruvate isomerase</fullName>
    </submittedName>
</protein>
<dbReference type="InterPro" id="IPR010872">
    <property type="entry name" value="MDMPI_C-term_domain"/>
</dbReference>
<dbReference type="InterPro" id="IPR034660">
    <property type="entry name" value="DinB/YfiT-like"/>
</dbReference>
<dbReference type="EMBL" id="SAUN01000001">
    <property type="protein sequence ID" value="RVX42623.1"/>
    <property type="molecule type" value="Genomic_DNA"/>
</dbReference>